<dbReference type="AlphaFoldDB" id="A0A8J6B0J2"/>
<dbReference type="SUPFAM" id="SSF50985">
    <property type="entry name" value="RCC1/BLIP-II"/>
    <property type="match status" value="1"/>
</dbReference>
<dbReference type="InterPro" id="IPR009091">
    <property type="entry name" value="RCC1/BLIP-II"/>
</dbReference>
<comment type="caution">
    <text evidence="1">The sequence shown here is derived from an EMBL/GenBank/DDBJ whole genome shotgun (WGS) entry which is preliminary data.</text>
</comment>
<sequence length="563" mass="62409">MTDGIAQMSISLNSLITYADILTYEVPGDIPSLLRLAFELEKHCPPPRVPLERIMPELDEMELQTVEDLSKALQFLTLTDRRARDVLRKVQRILSEGAVLSMDIESDDKAARTRACTFYTLPAGLLWAVFMQAEATPVVETEFQSRSAVPWFVCRRTLLCCGTAAEEGTVATSKYHGVAYWLYEGRLFSRGDNWNQETGTLSRANELPKFTRVAIPSIVAIHSNRRTVLAITRQGLWGWGMNEGFALGIGAHEQVDPTRITFPHAPGVAEFEATLPAFHKHELVLRLCFEGTQLFFVTLAGVVAAGESYGGSLGVGEARVFEAVPWFHRVHLPKGFIPDKITTDENKRTFVQRRGRLLVAGSNPHGQLGLGGTGDVHRFTPFPFEVKGLAPCGDYTLFFVDGQIYIAGLAPTLRRLIAAPDPEHHNPVPLTLPWAADQLFVHPQLVVFNRADQGGAMVIHTIEDRMAVAREPHVWTSEDLVTSVRVNEDSIWLETEYGLFAIGGNVRGALGVESGRVLVTSVTHVIRRTFLLDSAHLLVPYNLTEQARSRRSRSTAISELPRG</sequence>
<accession>A0A8J6B0J2</accession>
<gene>
    <name evidence="1" type="ORF">J8273_1728</name>
</gene>
<evidence type="ECO:0000313" key="2">
    <source>
        <dbReference type="Proteomes" id="UP000717585"/>
    </source>
</evidence>
<dbReference type="EMBL" id="JAHDYR010000005">
    <property type="protein sequence ID" value="KAG9396710.1"/>
    <property type="molecule type" value="Genomic_DNA"/>
</dbReference>
<reference evidence="1" key="1">
    <citation type="submission" date="2021-05" db="EMBL/GenBank/DDBJ databases">
        <title>A free-living protist that lacks canonical eukaryotic 1 DNA replication and segregation systems.</title>
        <authorList>
            <person name="Salas-Leiva D.E."/>
            <person name="Tromer E.C."/>
            <person name="Curtis B.A."/>
            <person name="Jerlstrom-Hultqvist J."/>
            <person name="Kolisko M."/>
            <person name="Yi Z."/>
            <person name="Salas-Leiva J.S."/>
            <person name="Gallot-Lavallee L."/>
            <person name="Kops G.J.P.L."/>
            <person name="Archibald J.M."/>
            <person name="Simpson A.G.B."/>
            <person name="Roger A.J."/>
        </authorList>
    </citation>
    <scope>NUCLEOTIDE SEQUENCE</scope>
    <source>
        <strain evidence="1">BICM</strain>
    </source>
</reference>
<evidence type="ECO:0000313" key="1">
    <source>
        <dbReference type="EMBL" id="KAG9396710.1"/>
    </source>
</evidence>
<proteinExistence type="predicted"/>
<name>A0A8J6B0J2_9EUKA</name>
<dbReference type="Proteomes" id="UP000717585">
    <property type="component" value="Unassembled WGS sequence"/>
</dbReference>
<keyword evidence="2" id="KW-1185">Reference proteome</keyword>
<dbReference type="Gene3D" id="2.130.10.30">
    <property type="entry name" value="Regulator of chromosome condensation 1/beta-lactamase-inhibitor protein II"/>
    <property type="match status" value="1"/>
</dbReference>
<organism evidence="1 2">
    <name type="scientific">Carpediemonas membranifera</name>
    <dbReference type="NCBI Taxonomy" id="201153"/>
    <lineage>
        <taxon>Eukaryota</taxon>
        <taxon>Metamonada</taxon>
        <taxon>Carpediemonas-like organisms</taxon>
        <taxon>Carpediemonas</taxon>
    </lineage>
</organism>
<protein>
    <submittedName>
        <fullName evidence="1">Chromosome condensation regulator RCC1 repeat protein</fullName>
    </submittedName>
</protein>